<dbReference type="InterPro" id="IPR023296">
    <property type="entry name" value="Glyco_hydro_beta-prop_sf"/>
</dbReference>
<dbReference type="InterPro" id="IPR013783">
    <property type="entry name" value="Ig-like_fold"/>
</dbReference>
<proteinExistence type="predicted"/>
<dbReference type="Gene3D" id="2.120.10.80">
    <property type="entry name" value="Kelch-type beta propeller"/>
    <property type="match status" value="1"/>
</dbReference>
<name>A0ABS3G7W0_9FLAO</name>
<dbReference type="EMBL" id="JAFLNL010000010">
    <property type="protein sequence ID" value="MBO0355499.1"/>
    <property type="molecule type" value="Genomic_DNA"/>
</dbReference>
<protein>
    <recommendedName>
        <fullName evidence="3">DUF6242 domain-containing protein</fullName>
    </recommendedName>
</protein>
<evidence type="ECO:0000256" key="2">
    <source>
        <dbReference type="SAM" id="SignalP"/>
    </source>
</evidence>
<keyword evidence="5" id="KW-1185">Reference proteome</keyword>
<feature type="signal peptide" evidence="2">
    <location>
        <begin position="1"/>
        <end position="25"/>
    </location>
</feature>
<evidence type="ECO:0000313" key="5">
    <source>
        <dbReference type="Proteomes" id="UP000664044"/>
    </source>
</evidence>
<reference evidence="4 5" key="1">
    <citation type="submission" date="2021-03" db="EMBL/GenBank/DDBJ databases">
        <title>Muricauda lutimaris sp. nov. and Muricauda ruestringensis sp. nov, two marine members of the Flavobacteriaceae isolated from deep sea sediments of Western Pacific.</title>
        <authorList>
            <person name="Zhao S."/>
            <person name="Liu R."/>
        </authorList>
    </citation>
    <scope>NUCLEOTIDE SEQUENCE [LARGE SCALE GENOMIC DNA]</scope>
    <source>
        <strain evidence="4 5">BC31-1-A7</strain>
    </source>
</reference>
<dbReference type="InterPro" id="IPR058667">
    <property type="entry name" value="DUF6242_C"/>
</dbReference>
<feature type="domain" description="DUF6242" evidence="3">
    <location>
        <begin position="178"/>
        <end position="265"/>
    </location>
</feature>
<dbReference type="Gene3D" id="2.60.40.10">
    <property type="entry name" value="Immunoglobulins"/>
    <property type="match status" value="1"/>
</dbReference>
<organism evidence="4 5">
    <name type="scientific">Flagellimonas aurea</name>
    <dbReference type="NCBI Taxonomy" id="2915619"/>
    <lineage>
        <taxon>Bacteria</taxon>
        <taxon>Pseudomonadati</taxon>
        <taxon>Bacteroidota</taxon>
        <taxon>Flavobacteriia</taxon>
        <taxon>Flavobacteriales</taxon>
        <taxon>Flavobacteriaceae</taxon>
        <taxon>Flagellimonas</taxon>
    </lineage>
</organism>
<dbReference type="Proteomes" id="UP000664044">
    <property type="component" value="Unassembled WGS sequence"/>
</dbReference>
<feature type="compositionally biased region" description="Acidic residues" evidence="1">
    <location>
        <begin position="35"/>
        <end position="53"/>
    </location>
</feature>
<gene>
    <name evidence="4" type="ORF">J0656_15880</name>
</gene>
<dbReference type="InterPro" id="IPR015915">
    <property type="entry name" value="Kelch-typ_b-propeller"/>
</dbReference>
<keyword evidence="2" id="KW-0732">Signal</keyword>
<comment type="caution">
    <text evidence="4">The sequence shown here is derived from an EMBL/GenBank/DDBJ whole genome shotgun (WGS) entry which is preliminary data.</text>
</comment>
<dbReference type="SUPFAM" id="SSF75005">
    <property type="entry name" value="Arabinanase/levansucrase/invertase"/>
    <property type="match status" value="1"/>
</dbReference>
<dbReference type="RefSeq" id="WP_207035654.1">
    <property type="nucleotide sequence ID" value="NZ_JAFLNL010000010.1"/>
</dbReference>
<dbReference type="PROSITE" id="PS51257">
    <property type="entry name" value="PROKAR_LIPOPROTEIN"/>
    <property type="match status" value="1"/>
</dbReference>
<accession>A0ABS3G7W0</accession>
<feature type="region of interest" description="Disordered" evidence="1">
    <location>
        <begin position="35"/>
        <end position="54"/>
    </location>
</feature>
<evidence type="ECO:0000256" key="1">
    <source>
        <dbReference type="SAM" id="MobiDB-lite"/>
    </source>
</evidence>
<evidence type="ECO:0000259" key="3">
    <source>
        <dbReference type="Pfam" id="PF25852"/>
    </source>
</evidence>
<dbReference type="Pfam" id="PF25852">
    <property type="entry name" value="DUF6242_C"/>
    <property type="match status" value="1"/>
</dbReference>
<feature type="chain" id="PRO_5047526286" description="DUF6242 domain-containing protein" evidence="2">
    <location>
        <begin position="26"/>
        <end position="450"/>
    </location>
</feature>
<sequence length="450" mass="49866">MNTVKPFFKLLFICFALLLQSCSNDDNGSEIEDEIEDVDDVGDDDDNNDDDGGEITVGTLVTLSPSNNEKPVSKTPTIAWEEYDGDQAVTYSVFLGTSEDGLTEFASGLDMPTFDIEEADPLELNTDYYWRVIAVEDGTTLAESEVQLFTTEAIFATLITEDAAYGSRKGAAVEVFNEKVWLIGGRDETDTPLPDIWSSADGENWTFEGNLSFGAIYGHELIAFNGRLWIYGGISEGVQSNKIFSSEDGITWVEETETTPFTQYQSSRFTVLGDQILRIAGYRGDVEELSPERNVYSSSDGLNWVLETENHGFESKFSFQIESLNDILYCIEPDPDSDIEAISTRTSSDGVNWSDPVFSNIRERGINSVSTVVFDDRIILMTTPVDGPNSSSTFYISPNGEDWELATTIDSFPIRAIFFTLVNLNGNLFAIGGTQRSNFSSTDNTVWMLN</sequence>
<evidence type="ECO:0000313" key="4">
    <source>
        <dbReference type="EMBL" id="MBO0355499.1"/>
    </source>
</evidence>
<dbReference type="SUPFAM" id="SSF117281">
    <property type="entry name" value="Kelch motif"/>
    <property type="match status" value="1"/>
</dbReference>